<evidence type="ECO:0000256" key="2">
    <source>
        <dbReference type="SAM" id="MobiDB-lite"/>
    </source>
</evidence>
<organism evidence="3 4">
    <name type="scientific">Periconia macrospinosa</name>
    <dbReference type="NCBI Taxonomy" id="97972"/>
    <lineage>
        <taxon>Eukaryota</taxon>
        <taxon>Fungi</taxon>
        <taxon>Dikarya</taxon>
        <taxon>Ascomycota</taxon>
        <taxon>Pezizomycotina</taxon>
        <taxon>Dothideomycetes</taxon>
        <taxon>Pleosporomycetidae</taxon>
        <taxon>Pleosporales</taxon>
        <taxon>Massarineae</taxon>
        <taxon>Periconiaceae</taxon>
        <taxon>Periconia</taxon>
    </lineage>
</organism>
<keyword evidence="4" id="KW-1185">Reference proteome</keyword>
<feature type="compositionally biased region" description="Polar residues" evidence="2">
    <location>
        <begin position="393"/>
        <end position="415"/>
    </location>
</feature>
<accession>A0A2V1ECU3</accession>
<feature type="region of interest" description="Disordered" evidence="2">
    <location>
        <begin position="393"/>
        <end position="422"/>
    </location>
</feature>
<sequence length="545" mass="62193">MPNMLCNTKNRPQTIQPVIPTVTEIRHFVDEEYDRTPDDELEDVDAIVDSDEQNNAVNAQLEHLTAQLQEEKSRSKDQITALQARNQELEKEKSDLQEDFDALTQRLHTTATKLETSQKTLRGEIDDQALETREENRVFDLKEDSLRQQISKLGDAKLKLEIDNARLLQEKTRSDSKVSELEDIIDTLKKEKGELRSVQAMPQDEKQLLQEELDAAVSTHKKEEQKLRADYSSLEKKLDAAVSTHSKEKRSLEDKIADLQSAQISPKAELPKSLATVGDLQKKSAEFAARVTKLEAEKANLAQDLQDAGFNVGLERGRAAEEASGKQKAEREVETLRKDLQTERSQRQAEKIELEKSITELKAANELVKATVASQKSHEDLSTLDRVDNLQKKLSQSETHRQSLSGQLSEAQKSMSSKDEDIQKLEKARRTLLEFCHRAVRVTGGITQESLDEDHESGDFEENMAWRYGQLERLLEQSNRRFDRLQENRNRLRSELDGLAEAAEGAMRNLTSDRATLRAKYDSLKRETDNLEAWVRQEILAGRLW</sequence>
<evidence type="ECO:0000256" key="1">
    <source>
        <dbReference type="SAM" id="Coils"/>
    </source>
</evidence>
<gene>
    <name evidence="3" type="ORF">DM02DRAFT_678963</name>
</gene>
<proteinExistence type="predicted"/>
<dbReference type="EMBL" id="KZ805300">
    <property type="protein sequence ID" value="PVI08353.1"/>
    <property type="molecule type" value="Genomic_DNA"/>
</dbReference>
<feature type="coiled-coil region" evidence="1">
    <location>
        <begin position="54"/>
        <end position="106"/>
    </location>
</feature>
<evidence type="ECO:0000313" key="3">
    <source>
        <dbReference type="EMBL" id="PVI08353.1"/>
    </source>
</evidence>
<dbReference type="AlphaFoldDB" id="A0A2V1ECU3"/>
<dbReference type="STRING" id="97972.A0A2V1ECU3"/>
<protein>
    <submittedName>
        <fullName evidence="3">Uncharacterized protein</fullName>
    </submittedName>
</protein>
<reference evidence="3 4" key="1">
    <citation type="journal article" date="2018" name="Sci. Rep.">
        <title>Comparative genomics provides insights into the lifestyle and reveals functional heterogeneity of dark septate endophytic fungi.</title>
        <authorList>
            <person name="Knapp D.G."/>
            <person name="Nemeth J.B."/>
            <person name="Barry K."/>
            <person name="Hainaut M."/>
            <person name="Henrissat B."/>
            <person name="Johnson J."/>
            <person name="Kuo A."/>
            <person name="Lim J.H.P."/>
            <person name="Lipzen A."/>
            <person name="Nolan M."/>
            <person name="Ohm R.A."/>
            <person name="Tamas L."/>
            <person name="Grigoriev I.V."/>
            <person name="Spatafora J.W."/>
            <person name="Nagy L.G."/>
            <person name="Kovacs G.M."/>
        </authorList>
    </citation>
    <scope>NUCLEOTIDE SEQUENCE [LARGE SCALE GENOMIC DNA]</scope>
    <source>
        <strain evidence="3 4">DSE2036</strain>
    </source>
</reference>
<feature type="coiled-coil region" evidence="1">
    <location>
        <begin position="468"/>
        <end position="527"/>
    </location>
</feature>
<dbReference type="OrthoDB" id="2441647at2759"/>
<evidence type="ECO:0000313" key="4">
    <source>
        <dbReference type="Proteomes" id="UP000244855"/>
    </source>
</evidence>
<name>A0A2V1ECU3_9PLEO</name>
<dbReference type="Proteomes" id="UP000244855">
    <property type="component" value="Unassembled WGS sequence"/>
</dbReference>
<keyword evidence="1" id="KW-0175">Coiled coil</keyword>
<feature type="region of interest" description="Disordered" evidence="2">
    <location>
        <begin position="319"/>
        <end position="349"/>
    </location>
</feature>